<dbReference type="HOGENOM" id="CLU_011398_4_4_1"/>
<evidence type="ECO:0000259" key="6">
    <source>
        <dbReference type="Pfam" id="PF00890"/>
    </source>
</evidence>
<dbReference type="InterPro" id="IPR050315">
    <property type="entry name" value="FAD-oxidoreductase_2"/>
</dbReference>
<proteinExistence type="predicted"/>
<evidence type="ECO:0000313" key="8">
    <source>
        <dbReference type="Proteomes" id="UP000005206"/>
    </source>
</evidence>
<dbReference type="KEGG" id="nhe:NECHADRAFT_82319"/>
<feature type="domain" description="FAD-dependent oxidoreductase 2 FAD-binding" evidence="6">
    <location>
        <begin position="399"/>
        <end position="516"/>
    </location>
</feature>
<gene>
    <name evidence="7" type="ORF">NECHADRAFT_82319</name>
</gene>
<dbReference type="GeneID" id="9678745"/>
<dbReference type="SUPFAM" id="SSF56425">
    <property type="entry name" value="Succinate dehydrogenase/fumarate reductase flavoprotein, catalytic domain"/>
    <property type="match status" value="1"/>
</dbReference>
<keyword evidence="8" id="KW-1185">Reference proteome</keyword>
<dbReference type="InParanoid" id="C7ZMZ4"/>
<dbReference type="VEuPathDB" id="FungiDB:NECHADRAFT_82319"/>
<dbReference type="STRING" id="660122.C7ZMZ4"/>
<dbReference type="PANTHER" id="PTHR43400:SF10">
    <property type="entry name" value="3-OXOSTEROID 1-DEHYDROGENASE"/>
    <property type="match status" value="1"/>
</dbReference>
<evidence type="ECO:0000256" key="5">
    <source>
        <dbReference type="SAM" id="SignalP"/>
    </source>
</evidence>
<name>C7ZMZ4_FUSV7</name>
<dbReference type="AlphaFoldDB" id="C7ZMZ4"/>
<dbReference type="OMA" id="ADCIWSG"/>
<feature type="signal peptide" evidence="5">
    <location>
        <begin position="1"/>
        <end position="20"/>
    </location>
</feature>
<keyword evidence="2" id="KW-0285">Flavoprotein</keyword>
<dbReference type="Gene3D" id="3.50.50.60">
    <property type="entry name" value="FAD/NAD(P)-binding domain"/>
    <property type="match status" value="3"/>
</dbReference>
<keyword evidence="5" id="KW-0732">Signal</keyword>
<evidence type="ECO:0000256" key="2">
    <source>
        <dbReference type="ARBA" id="ARBA00022630"/>
    </source>
</evidence>
<keyword evidence="3" id="KW-0274">FAD</keyword>
<dbReference type="Proteomes" id="UP000005206">
    <property type="component" value="Chromosome 7"/>
</dbReference>
<feature type="chain" id="PRO_5002988243" description="FAD-dependent oxidoreductase 2 FAD-binding domain-containing protein" evidence="5">
    <location>
        <begin position="21"/>
        <end position="526"/>
    </location>
</feature>
<evidence type="ECO:0000256" key="3">
    <source>
        <dbReference type="ARBA" id="ARBA00022827"/>
    </source>
</evidence>
<evidence type="ECO:0000256" key="1">
    <source>
        <dbReference type="ARBA" id="ARBA00001974"/>
    </source>
</evidence>
<keyword evidence="4" id="KW-0560">Oxidoreductase</keyword>
<dbReference type="InterPro" id="IPR027477">
    <property type="entry name" value="Succ_DH/fumarate_Rdtase_cat_sf"/>
</dbReference>
<dbReference type="eggNOG" id="KOG2404">
    <property type="taxonomic scope" value="Eukaryota"/>
</dbReference>
<dbReference type="GO" id="GO:0016491">
    <property type="term" value="F:oxidoreductase activity"/>
    <property type="evidence" value="ECO:0007669"/>
    <property type="project" value="UniProtKB-KW"/>
</dbReference>
<protein>
    <recommendedName>
        <fullName evidence="6">FAD-dependent oxidoreductase 2 FAD-binding domain-containing protein</fullName>
    </recommendedName>
</protein>
<dbReference type="InterPro" id="IPR003953">
    <property type="entry name" value="FAD-dep_OxRdtase_2_FAD-bd"/>
</dbReference>
<dbReference type="SUPFAM" id="SSF51905">
    <property type="entry name" value="FAD/NAD(P)-binding domain"/>
    <property type="match status" value="1"/>
</dbReference>
<comment type="cofactor">
    <cofactor evidence="1">
        <name>FAD</name>
        <dbReference type="ChEBI" id="CHEBI:57692"/>
    </cofactor>
</comment>
<reference evidence="7 8" key="1">
    <citation type="journal article" date="2009" name="PLoS Genet.">
        <title>The genome of Nectria haematococca: contribution of supernumerary chromosomes to gene expansion.</title>
        <authorList>
            <person name="Coleman J.J."/>
            <person name="Rounsley S.D."/>
            <person name="Rodriguez-Carres M."/>
            <person name="Kuo A."/>
            <person name="Wasmann C.C."/>
            <person name="Grimwood J."/>
            <person name="Schmutz J."/>
            <person name="Taga M."/>
            <person name="White G.J."/>
            <person name="Zhou S."/>
            <person name="Schwartz D.C."/>
            <person name="Freitag M."/>
            <person name="Ma L.J."/>
            <person name="Danchin E.G."/>
            <person name="Henrissat B."/>
            <person name="Coutinho P.M."/>
            <person name="Nelson D.R."/>
            <person name="Straney D."/>
            <person name="Napoli C.A."/>
            <person name="Barker B.M."/>
            <person name="Gribskov M."/>
            <person name="Rep M."/>
            <person name="Kroken S."/>
            <person name="Molnar I."/>
            <person name="Rensing C."/>
            <person name="Kennell J.C."/>
            <person name="Zamora J."/>
            <person name="Farman M.L."/>
            <person name="Selker E.U."/>
            <person name="Salamov A."/>
            <person name="Shapiro H."/>
            <person name="Pangilinan J."/>
            <person name="Lindquist E."/>
            <person name="Lamers C."/>
            <person name="Grigoriev I.V."/>
            <person name="Geiser D.M."/>
            <person name="Covert S.F."/>
            <person name="Temporini E."/>
            <person name="Vanetten H.D."/>
        </authorList>
    </citation>
    <scope>NUCLEOTIDE SEQUENCE [LARGE SCALE GENOMIC DNA]</scope>
    <source>
        <strain evidence="8">ATCC MYA-4622 / CBS 123669 / FGSC 9596 / NRRL 45880 / 77-13-4</strain>
    </source>
</reference>
<dbReference type="Gene3D" id="3.90.700.10">
    <property type="entry name" value="Succinate dehydrogenase/fumarate reductase flavoprotein, catalytic domain"/>
    <property type="match status" value="1"/>
</dbReference>
<sequence>MASIMGAWCVWWRLACPVTCCSPAEHLSQLLGTYSVTPQNPGSVIDVMSPYCLRAPSLGFARPPQRRWQTLADTTLPQHRSMASFQIKQKPDVIVIGSGIAGLSASIAAAEKGASVLLLERSHGEGTTALSGGIVYASGGTQQQKEAGYDDTPGSMFAYLRQEIGDVVKEKMLKRFCDESPGVIKWLEKHGARFKRALSPYKTSYPNTQHYLYFSGSEKAYPYSSLAKPAPRGHRMVYDGFSGAGIANALLDGARQLGVQIVPASKVEKILLAKDGSVRGVEYLTRANSSSKLAKHEKLTRRALNYQITLPLIAGWLHNRASKTFEHNAQFATTKAPTIILTTKGFSYSPEMRKKHLPDFQGVTPFGTPADDGSGIMLGVSVGGSTSYIGLPPVLKMQRYHWLYWDHKKARSLENLAKKFGISPQGLRQTVDAYSDAIKNDKPDPANKMPNTRSPILKPLFYGIDIFIKLTKGLQQVVRLSLGGLRVEEESGLVLDEAGKTIKGLYAAGRNAVGICSSTYESFAAR</sequence>
<dbReference type="OrthoDB" id="7777654at2759"/>
<dbReference type="PANTHER" id="PTHR43400">
    <property type="entry name" value="FUMARATE REDUCTASE"/>
    <property type="match status" value="1"/>
</dbReference>
<accession>C7ZMZ4</accession>
<dbReference type="InterPro" id="IPR036188">
    <property type="entry name" value="FAD/NAD-bd_sf"/>
</dbReference>
<evidence type="ECO:0000256" key="4">
    <source>
        <dbReference type="ARBA" id="ARBA00023002"/>
    </source>
</evidence>
<dbReference type="RefSeq" id="XP_003040315.1">
    <property type="nucleotide sequence ID" value="XM_003040269.1"/>
</dbReference>
<evidence type="ECO:0000313" key="7">
    <source>
        <dbReference type="EMBL" id="EEU34602.1"/>
    </source>
</evidence>
<dbReference type="EMBL" id="GG698960">
    <property type="protein sequence ID" value="EEU34602.1"/>
    <property type="molecule type" value="Genomic_DNA"/>
</dbReference>
<dbReference type="Pfam" id="PF00890">
    <property type="entry name" value="FAD_binding_2"/>
    <property type="match status" value="2"/>
</dbReference>
<organism evidence="7 8">
    <name type="scientific">Fusarium vanettenii (strain ATCC MYA-4622 / CBS 123669 / FGSC 9596 / NRRL 45880 / 77-13-4)</name>
    <name type="common">Fusarium solani subsp. pisi</name>
    <dbReference type="NCBI Taxonomy" id="660122"/>
    <lineage>
        <taxon>Eukaryota</taxon>
        <taxon>Fungi</taxon>
        <taxon>Dikarya</taxon>
        <taxon>Ascomycota</taxon>
        <taxon>Pezizomycotina</taxon>
        <taxon>Sordariomycetes</taxon>
        <taxon>Hypocreomycetidae</taxon>
        <taxon>Hypocreales</taxon>
        <taxon>Nectriaceae</taxon>
        <taxon>Fusarium</taxon>
        <taxon>Fusarium solani species complex</taxon>
        <taxon>Fusarium vanettenii</taxon>
    </lineage>
</organism>
<feature type="domain" description="FAD-dependent oxidoreductase 2 FAD-binding" evidence="6">
    <location>
        <begin position="92"/>
        <end position="384"/>
    </location>
</feature>